<dbReference type="Pfam" id="PF07587">
    <property type="entry name" value="PSD1"/>
    <property type="match status" value="1"/>
</dbReference>
<dbReference type="InterPro" id="IPR011429">
    <property type="entry name" value="Cyt_c_Planctomycete-type"/>
</dbReference>
<proteinExistence type="predicted"/>
<dbReference type="OrthoDB" id="127107at2"/>
<evidence type="ECO:0000256" key="2">
    <source>
        <dbReference type="ARBA" id="ARBA00022723"/>
    </source>
</evidence>
<accession>A0A517SUV0</accession>
<dbReference type="GO" id="GO:0009055">
    <property type="term" value="F:electron transfer activity"/>
    <property type="evidence" value="ECO:0007669"/>
    <property type="project" value="InterPro"/>
</dbReference>
<evidence type="ECO:0000256" key="1">
    <source>
        <dbReference type="ARBA" id="ARBA00022617"/>
    </source>
</evidence>
<feature type="compositionally biased region" description="Polar residues" evidence="5">
    <location>
        <begin position="663"/>
        <end position="678"/>
    </location>
</feature>
<gene>
    <name evidence="8" type="ORF">SV7mr_24190</name>
</gene>
<dbReference type="Proteomes" id="UP000315003">
    <property type="component" value="Chromosome"/>
</dbReference>
<keyword evidence="9" id="KW-1185">Reference proteome</keyword>
<dbReference type="Gene3D" id="1.10.760.10">
    <property type="entry name" value="Cytochrome c-like domain"/>
    <property type="match status" value="1"/>
</dbReference>
<feature type="signal peptide" evidence="6">
    <location>
        <begin position="1"/>
        <end position="25"/>
    </location>
</feature>
<dbReference type="Pfam" id="PF07583">
    <property type="entry name" value="PSCyt2"/>
    <property type="match status" value="1"/>
</dbReference>
<evidence type="ECO:0000256" key="4">
    <source>
        <dbReference type="PROSITE-ProRule" id="PRU00433"/>
    </source>
</evidence>
<evidence type="ECO:0000313" key="8">
    <source>
        <dbReference type="EMBL" id="QDT59906.1"/>
    </source>
</evidence>
<dbReference type="InterPro" id="IPR022655">
    <property type="entry name" value="DUF1553"/>
</dbReference>
<dbReference type="SUPFAM" id="SSF46626">
    <property type="entry name" value="Cytochrome c"/>
    <property type="match status" value="1"/>
</dbReference>
<keyword evidence="3 4" id="KW-0408">Iron</keyword>
<dbReference type="Pfam" id="PF07635">
    <property type="entry name" value="PSCyt1"/>
    <property type="match status" value="1"/>
</dbReference>
<dbReference type="PANTHER" id="PTHR35889:SF3">
    <property type="entry name" value="F-BOX DOMAIN-CONTAINING PROTEIN"/>
    <property type="match status" value="1"/>
</dbReference>
<name>A0A517SUV0_9BACT</name>
<dbReference type="InterPro" id="IPR009056">
    <property type="entry name" value="Cyt_c-like_dom"/>
</dbReference>
<reference evidence="8 9" key="1">
    <citation type="submission" date="2019-02" db="EMBL/GenBank/DDBJ databases">
        <title>Deep-cultivation of Planctomycetes and their phenomic and genomic characterization uncovers novel biology.</title>
        <authorList>
            <person name="Wiegand S."/>
            <person name="Jogler M."/>
            <person name="Boedeker C."/>
            <person name="Pinto D."/>
            <person name="Vollmers J."/>
            <person name="Rivas-Marin E."/>
            <person name="Kohn T."/>
            <person name="Peeters S.H."/>
            <person name="Heuer A."/>
            <person name="Rast P."/>
            <person name="Oberbeckmann S."/>
            <person name="Bunk B."/>
            <person name="Jeske O."/>
            <person name="Meyerdierks A."/>
            <person name="Storesund J.E."/>
            <person name="Kallscheuer N."/>
            <person name="Luecker S."/>
            <person name="Lage O.M."/>
            <person name="Pohl T."/>
            <person name="Merkel B.J."/>
            <person name="Hornburger P."/>
            <person name="Mueller R.-W."/>
            <person name="Bruemmer F."/>
            <person name="Labrenz M."/>
            <person name="Spormann A.M."/>
            <person name="Op den Camp H."/>
            <person name="Overmann J."/>
            <person name="Amann R."/>
            <person name="Jetten M.S.M."/>
            <person name="Mascher T."/>
            <person name="Medema M.H."/>
            <person name="Devos D.P."/>
            <person name="Kaster A.-K."/>
            <person name="Ovreas L."/>
            <person name="Rohde M."/>
            <person name="Galperin M.Y."/>
            <person name="Jogler C."/>
        </authorList>
    </citation>
    <scope>NUCLEOTIDE SEQUENCE [LARGE SCALE GENOMIC DNA]</scope>
    <source>
        <strain evidence="8 9">SV_7m_r</strain>
    </source>
</reference>
<dbReference type="PROSITE" id="PS51007">
    <property type="entry name" value="CYTC"/>
    <property type="match status" value="1"/>
</dbReference>
<sequence length="809" mass="90824" precursor="true">MKLVFHPLLLFGLLVAVNLPNAATAAENEIDFQKQIQPLLAKHCYACHGPDEAESGLSFADKDSAFAEADSGDHAIVAGDVDSSLLIARILSDDEGEQMPPEGDRLSKEQIELLSKWIEQGANWKNHWGFEPLSDPAPPVVEAVQWQSNGIDAFVYQGLHRAGMKPNAPASKQALIRRLYYSLTGLPPTAEQVQSFVNDQSPDAYQQRVNDLLAAPQYGEHWGRHWLDLVHFAETNSYERDGPKPNAWKYRDYVIRSFNDDKPYDQFVREQLAGDELEEVTVDTLTATGFYRLGIWDDEPADGLQAKFDGFDDIITTTGQVFLGLTLNCARCHDHKIDPIPQTDYYSYLSFFQDLTPYGVRGNGTGFNQIDVTSDEVKAAYRANDAKRVELEKLIREIEQAGIAKMSAPDQRATEGPRRDRQRVLKAKLKDNLDGDQWTRYNDLKQQFTANAEAAKKLPAREQVLGVARYERVDKPMNVLFRGSPHSPADEVQPRFPELFDAANPEFPQRESTTEQSTGRRTVLADWITSDDNRLTARVMVNRIWQFHFGRGIVRSSNNFGQLGTPPTHPELLDYLANRFIESDYSVKAMHRLILNSKTYQMSSRGTDAGMAADPNNDLLWRFDPRRLSSEEVRDSMLAASGSLNLKSYGPSIYPKLSREAMSGQSRPGSGWGNSSPEDQNRRSVYIYVKRSLLTPLLSAFDFPDPDVTCEGRFMTLQPSQALSLLNGEFAHQQAVRMRQTYGGEGVSDEAFVKATIRGAISRDAEPAEVSDGVAFIQKLQQTHGVSAEKAKDLYCLSVLNWNEFLFVD</sequence>
<protein>
    <submittedName>
        <fullName evidence="8">Planctomycete cytochrome C</fullName>
    </submittedName>
</protein>
<dbReference type="InterPro" id="IPR036909">
    <property type="entry name" value="Cyt_c-like_dom_sf"/>
</dbReference>
<evidence type="ECO:0000256" key="3">
    <source>
        <dbReference type="ARBA" id="ARBA00023004"/>
    </source>
</evidence>
<feature type="domain" description="Cytochrome c" evidence="7">
    <location>
        <begin position="23"/>
        <end position="122"/>
    </location>
</feature>
<evidence type="ECO:0000313" key="9">
    <source>
        <dbReference type="Proteomes" id="UP000315003"/>
    </source>
</evidence>
<keyword evidence="1 4" id="KW-0349">Heme</keyword>
<evidence type="ECO:0000259" key="7">
    <source>
        <dbReference type="PROSITE" id="PS51007"/>
    </source>
</evidence>
<organism evidence="8 9">
    <name type="scientific">Stieleria bergensis</name>
    <dbReference type="NCBI Taxonomy" id="2528025"/>
    <lineage>
        <taxon>Bacteria</taxon>
        <taxon>Pseudomonadati</taxon>
        <taxon>Planctomycetota</taxon>
        <taxon>Planctomycetia</taxon>
        <taxon>Pirellulales</taxon>
        <taxon>Pirellulaceae</taxon>
        <taxon>Stieleria</taxon>
    </lineage>
</organism>
<evidence type="ECO:0000256" key="5">
    <source>
        <dbReference type="SAM" id="MobiDB-lite"/>
    </source>
</evidence>
<dbReference type="EMBL" id="CP036272">
    <property type="protein sequence ID" value="QDT59906.1"/>
    <property type="molecule type" value="Genomic_DNA"/>
</dbReference>
<feature type="region of interest" description="Disordered" evidence="5">
    <location>
        <begin position="660"/>
        <end position="679"/>
    </location>
</feature>
<dbReference type="RefSeq" id="WP_145272065.1">
    <property type="nucleotide sequence ID" value="NZ_CP036272.1"/>
</dbReference>
<dbReference type="PANTHER" id="PTHR35889">
    <property type="entry name" value="CYCLOINULO-OLIGOSACCHARIDE FRUCTANOTRANSFERASE-RELATED"/>
    <property type="match status" value="1"/>
</dbReference>
<dbReference type="GO" id="GO:0020037">
    <property type="term" value="F:heme binding"/>
    <property type="evidence" value="ECO:0007669"/>
    <property type="project" value="InterPro"/>
</dbReference>
<evidence type="ECO:0000256" key="6">
    <source>
        <dbReference type="SAM" id="SignalP"/>
    </source>
</evidence>
<dbReference type="InterPro" id="IPR011444">
    <property type="entry name" value="DUF1549"/>
</dbReference>
<keyword evidence="2 4" id="KW-0479">Metal-binding</keyword>
<keyword evidence="6" id="KW-0732">Signal</keyword>
<dbReference type="GO" id="GO:0046872">
    <property type="term" value="F:metal ion binding"/>
    <property type="evidence" value="ECO:0007669"/>
    <property type="project" value="UniProtKB-KW"/>
</dbReference>
<feature type="chain" id="PRO_5022057482" evidence="6">
    <location>
        <begin position="26"/>
        <end position="809"/>
    </location>
</feature>
<dbReference type="AlphaFoldDB" id="A0A517SUV0"/>